<organism evidence="6 7">
    <name type="scientific">Psychrobacter piscatorii</name>
    <dbReference type="NCBI Taxonomy" id="554343"/>
    <lineage>
        <taxon>Bacteria</taxon>
        <taxon>Pseudomonadati</taxon>
        <taxon>Pseudomonadota</taxon>
        <taxon>Gammaproteobacteria</taxon>
        <taxon>Moraxellales</taxon>
        <taxon>Moraxellaceae</taxon>
        <taxon>Psychrobacter</taxon>
    </lineage>
</organism>
<evidence type="ECO:0000313" key="7">
    <source>
        <dbReference type="Proteomes" id="UP000051202"/>
    </source>
</evidence>
<dbReference type="InterPro" id="IPR036390">
    <property type="entry name" value="WH_DNA-bd_sf"/>
</dbReference>
<dbReference type="EMBL" id="LNDJ01000024">
    <property type="protein sequence ID" value="KRU23431.1"/>
    <property type="molecule type" value="Genomic_DNA"/>
</dbReference>
<dbReference type="Gene3D" id="1.10.10.10">
    <property type="entry name" value="Winged helix-like DNA-binding domain superfamily/Winged helix DNA-binding domain"/>
    <property type="match status" value="1"/>
</dbReference>
<dbReference type="GO" id="GO:0000976">
    <property type="term" value="F:transcription cis-regulatory region binding"/>
    <property type="evidence" value="ECO:0007669"/>
    <property type="project" value="TreeGrafter"/>
</dbReference>
<dbReference type="Pfam" id="PF03466">
    <property type="entry name" value="LysR_substrate"/>
    <property type="match status" value="1"/>
</dbReference>
<dbReference type="Pfam" id="PF00126">
    <property type="entry name" value="HTH_1"/>
    <property type="match status" value="1"/>
</dbReference>
<dbReference type="PANTHER" id="PTHR30126">
    <property type="entry name" value="HTH-TYPE TRANSCRIPTIONAL REGULATOR"/>
    <property type="match status" value="1"/>
</dbReference>
<dbReference type="STRING" id="554343.AS194_04125"/>
<keyword evidence="4" id="KW-0804">Transcription</keyword>
<evidence type="ECO:0000259" key="5">
    <source>
        <dbReference type="PROSITE" id="PS50931"/>
    </source>
</evidence>
<dbReference type="AlphaFoldDB" id="A0A0T6DUV2"/>
<keyword evidence="7" id="KW-1185">Reference proteome</keyword>
<comment type="caution">
    <text evidence="6">The sequence shown here is derived from an EMBL/GenBank/DDBJ whole genome shotgun (WGS) entry which is preliminary data.</text>
</comment>
<feature type="domain" description="HTH lysR-type" evidence="5">
    <location>
        <begin position="1"/>
        <end position="57"/>
    </location>
</feature>
<dbReference type="PRINTS" id="PR00039">
    <property type="entry name" value="HTHLYSR"/>
</dbReference>
<protein>
    <recommendedName>
        <fullName evidence="5">HTH lysR-type domain-containing protein</fullName>
    </recommendedName>
</protein>
<name>A0A0T6DUV2_9GAMM</name>
<dbReference type="Gene3D" id="3.40.190.10">
    <property type="entry name" value="Periplasmic binding protein-like II"/>
    <property type="match status" value="2"/>
</dbReference>
<gene>
    <name evidence="6" type="ORF">AS194_04125</name>
</gene>
<reference evidence="6 7" key="1">
    <citation type="submission" date="2015-11" db="EMBL/GenBank/DDBJ databases">
        <title>Permanent draft genome of Psychrobacter piscatorii LQ58.</title>
        <authorList>
            <person name="Zhou M."/>
            <person name="Dong B."/>
            <person name="Liu Q."/>
        </authorList>
    </citation>
    <scope>NUCLEOTIDE SEQUENCE [LARGE SCALE GENOMIC DNA]</scope>
    <source>
        <strain evidence="6 7">LQ58</strain>
    </source>
</reference>
<evidence type="ECO:0000256" key="2">
    <source>
        <dbReference type="ARBA" id="ARBA00023015"/>
    </source>
</evidence>
<dbReference type="Proteomes" id="UP000051202">
    <property type="component" value="Unassembled WGS sequence"/>
</dbReference>
<dbReference type="InterPro" id="IPR005119">
    <property type="entry name" value="LysR_subst-bd"/>
</dbReference>
<proteinExistence type="inferred from homology"/>
<dbReference type="GO" id="GO:0003700">
    <property type="term" value="F:DNA-binding transcription factor activity"/>
    <property type="evidence" value="ECO:0007669"/>
    <property type="project" value="InterPro"/>
</dbReference>
<evidence type="ECO:0000256" key="1">
    <source>
        <dbReference type="ARBA" id="ARBA00009437"/>
    </source>
</evidence>
<evidence type="ECO:0000256" key="4">
    <source>
        <dbReference type="ARBA" id="ARBA00023163"/>
    </source>
</evidence>
<keyword evidence="3" id="KW-0238">DNA-binding</keyword>
<dbReference type="PROSITE" id="PS50931">
    <property type="entry name" value="HTH_LYSR"/>
    <property type="match status" value="1"/>
</dbReference>
<evidence type="ECO:0000313" key="6">
    <source>
        <dbReference type="EMBL" id="KRU23431.1"/>
    </source>
</evidence>
<accession>A0A0T6DUV2</accession>
<dbReference type="InterPro" id="IPR000847">
    <property type="entry name" value="LysR_HTH_N"/>
</dbReference>
<dbReference type="SUPFAM" id="SSF46785">
    <property type="entry name" value="Winged helix' DNA-binding domain"/>
    <property type="match status" value="1"/>
</dbReference>
<dbReference type="FunFam" id="1.10.10.10:FF:000001">
    <property type="entry name" value="LysR family transcriptional regulator"/>
    <property type="match status" value="1"/>
</dbReference>
<sequence>MIRELKTFVAVCELDSFAAAARHINLTQSAVSAQIKTLEDNLGLSLFTRSARAITLNPQGTRVLPIAKEILALYSTMQLSSDTDIASYYGQLRIGSINSVQVGILPEALKAITLLAPLMQTEIVPGRAVELFEKLEVGEIDAAITIQPAFALPKDIVTQSIMTEPYVLISPKKWPFHSLRQTLEQHPFIHYTLQSSAGAKINKFFKQQDIKVNTIMEINDLDAIVRMVESGLGVALIPYAGLWIRSTPPVQIHYLGDNSLVREVVLAYRYSDRQQPQINALKQVLGL</sequence>
<dbReference type="PANTHER" id="PTHR30126:SF94">
    <property type="entry name" value="LYSR FAMILY TRANSCRIPTIONAL REGULATOR"/>
    <property type="match status" value="1"/>
</dbReference>
<dbReference type="SUPFAM" id="SSF53850">
    <property type="entry name" value="Periplasmic binding protein-like II"/>
    <property type="match status" value="1"/>
</dbReference>
<keyword evidence="2" id="KW-0805">Transcription regulation</keyword>
<dbReference type="InterPro" id="IPR036388">
    <property type="entry name" value="WH-like_DNA-bd_sf"/>
</dbReference>
<comment type="similarity">
    <text evidence="1">Belongs to the LysR transcriptional regulatory family.</text>
</comment>
<evidence type="ECO:0000256" key="3">
    <source>
        <dbReference type="ARBA" id="ARBA00023125"/>
    </source>
</evidence>
<dbReference type="RefSeq" id="WP_058023745.1">
    <property type="nucleotide sequence ID" value="NZ_LNDJ01000024.1"/>
</dbReference>